<accession>A0AAP0NUL4</accession>
<name>A0AAP0NUL4_9MAGN</name>
<gene>
    <name evidence="1" type="ORF">Scep_016917</name>
</gene>
<dbReference type="PANTHER" id="PTHR33639:SF1">
    <property type="entry name" value="T23E23.25"/>
    <property type="match status" value="1"/>
</dbReference>
<proteinExistence type="predicted"/>
<dbReference type="Proteomes" id="UP001419268">
    <property type="component" value="Unassembled WGS sequence"/>
</dbReference>
<dbReference type="EMBL" id="JBBNAG010000007">
    <property type="protein sequence ID" value="KAK9118824.1"/>
    <property type="molecule type" value="Genomic_DNA"/>
</dbReference>
<sequence>MTVSTLLTPIAFDNRQIISGLFGEGVKWVINMDKYRKIKFCCLQSKAAEPYLEYCGVT</sequence>
<evidence type="ECO:0000313" key="2">
    <source>
        <dbReference type="Proteomes" id="UP001419268"/>
    </source>
</evidence>
<dbReference type="AlphaFoldDB" id="A0AAP0NUL4"/>
<organism evidence="1 2">
    <name type="scientific">Stephania cephalantha</name>
    <dbReference type="NCBI Taxonomy" id="152367"/>
    <lineage>
        <taxon>Eukaryota</taxon>
        <taxon>Viridiplantae</taxon>
        <taxon>Streptophyta</taxon>
        <taxon>Embryophyta</taxon>
        <taxon>Tracheophyta</taxon>
        <taxon>Spermatophyta</taxon>
        <taxon>Magnoliopsida</taxon>
        <taxon>Ranunculales</taxon>
        <taxon>Menispermaceae</taxon>
        <taxon>Menispermoideae</taxon>
        <taxon>Cissampelideae</taxon>
        <taxon>Stephania</taxon>
    </lineage>
</organism>
<reference evidence="1 2" key="1">
    <citation type="submission" date="2024-01" db="EMBL/GenBank/DDBJ databases">
        <title>Genome assemblies of Stephania.</title>
        <authorList>
            <person name="Yang L."/>
        </authorList>
    </citation>
    <scope>NUCLEOTIDE SEQUENCE [LARGE SCALE GENOMIC DNA]</scope>
    <source>
        <strain evidence="1">JXDWG</strain>
        <tissue evidence="1">Leaf</tissue>
    </source>
</reference>
<dbReference type="InterPro" id="IPR052927">
    <property type="entry name" value="DCC_oxidoreductase"/>
</dbReference>
<dbReference type="PANTHER" id="PTHR33639">
    <property type="entry name" value="THIOL-DISULFIDE OXIDOREDUCTASE DCC"/>
    <property type="match status" value="1"/>
</dbReference>
<keyword evidence="2" id="KW-1185">Reference proteome</keyword>
<evidence type="ECO:0000313" key="1">
    <source>
        <dbReference type="EMBL" id="KAK9118824.1"/>
    </source>
</evidence>
<protein>
    <submittedName>
        <fullName evidence="1">Uncharacterized protein</fullName>
    </submittedName>
</protein>
<comment type="caution">
    <text evidence="1">The sequence shown here is derived from an EMBL/GenBank/DDBJ whole genome shotgun (WGS) entry which is preliminary data.</text>
</comment>